<dbReference type="SMART" id="SM00487">
    <property type="entry name" value="DEXDc"/>
    <property type="match status" value="1"/>
</dbReference>
<organism evidence="11 12">
    <name type="scientific">Phocid alphaherpesvirus 1</name>
    <dbReference type="NCBI Taxonomy" id="47418"/>
    <lineage>
        <taxon>Viruses</taxon>
        <taxon>Duplodnaviria</taxon>
        <taxon>Heunggongvirae</taxon>
        <taxon>Peploviricota</taxon>
        <taxon>Herviviricetes</taxon>
        <taxon>Herpesvirales</taxon>
        <taxon>Orthoherpesviridae</taxon>
        <taxon>Alphaherpesvirinae</taxon>
        <taxon>Varicellovirus</taxon>
        <taxon>Varicellovirus phocidalpha1</taxon>
    </lineage>
</organism>
<dbReference type="Pfam" id="PF02399">
    <property type="entry name" value="Herpes_ori_bp"/>
    <property type="match status" value="1"/>
</dbReference>
<dbReference type="InterPro" id="IPR014001">
    <property type="entry name" value="Helicase_ATP-bd"/>
</dbReference>
<evidence type="ECO:0000313" key="12">
    <source>
        <dbReference type="Proteomes" id="UP000326297"/>
    </source>
</evidence>
<evidence type="ECO:0000256" key="3">
    <source>
        <dbReference type="ARBA" id="ARBA00014069"/>
    </source>
</evidence>
<keyword evidence="5" id="KW-0547">Nucleotide-binding</keyword>
<dbReference type="Gene3D" id="3.40.50.300">
    <property type="entry name" value="P-loop containing nucleotide triphosphate hydrolases"/>
    <property type="match status" value="1"/>
</dbReference>
<evidence type="ECO:0000313" key="11">
    <source>
        <dbReference type="EMBL" id="QBN85128.1"/>
    </source>
</evidence>
<dbReference type="PROSITE" id="PS51192">
    <property type="entry name" value="HELICASE_ATP_BIND_1"/>
    <property type="match status" value="1"/>
</dbReference>
<dbReference type="GO" id="GO:0042025">
    <property type="term" value="C:host cell nucleus"/>
    <property type="evidence" value="ECO:0007669"/>
    <property type="project" value="UniProtKB-SubCell"/>
</dbReference>
<gene>
    <name evidence="11" type="primary">UL9</name>
</gene>
<keyword evidence="4" id="KW-0235">DNA replication</keyword>
<dbReference type="SMART" id="SM00382">
    <property type="entry name" value="AAA"/>
    <property type="match status" value="1"/>
</dbReference>
<dbReference type="KEGG" id="vg:80531854"/>
<evidence type="ECO:0000256" key="7">
    <source>
        <dbReference type="ARBA" id="ARBA00023125"/>
    </source>
</evidence>
<comment type="function">
    <text evidence="8">Functions as a docking protein to recruit essential components of the viral replication machinery to viral DNA origins. In the presence of the major DNA-binding protein, opens dsDNA leading to a conformational change in the origin that facilitates DNA unwinding and subsequent replication.</text>
</comment>
<dbReference type="GeneID" id="80531854"/>
<evidence type="ECO:0000256" key="1">
    <source>
        <dbReference type="ARBA" id="ARBA00004147"/>
    </source>
</evidence>
<dbReference type="InterPro" id="IPR003593">
    <property type="entry name" value="AAA+_ATPase"/>
</dbReference>
<proteinExistence type="inferred from homology"/>
<evidence type="ECO:0000259" key="10">
    <source>
        <dbReference type="PROSITE" id="PS51192"/>
    </source>
</evidence>
<dbReference type="InterPro" id="IPR027417">
    <property type="entry name" value="P-loop_NTPase"/>
</dbReference>
<keyword evidence="7" id="KW-0238">DNA-binding</keyword>
<comment type="subcellular location">
    <subcellularLocation>
        <location evidence="1">Host nucleus</location>
    </subcellularLocation>
</comment>
<evidence type="ECO:0000256" key="6">
    <source>
        <dbReference type="ARBA" id="ARBA00022840"/>
    </source>
</evidence>
<dbReference type="GO" id="GO:0005524">
    <property type="term" value="F:ATP binding"/>
    <property type="evidence" value="ECO:0007669"/>
    <property type="project" value="UniProtKB-KW"/>
</dbReference>
<evidence type="ECO:0000256" key="4">
    <source>
        <dbReference type="ARBA" id="ARBA00022705"/>
    </source>
</evidence>
<dbReference type="GO" id="GO:0004386">
    <property type="term" value="F:helicase activity"/>
    <property type="evidence" value="ECO:0007669"/>
    <property type="project" value="UniProtKB-KW"/>
</dbReference>
<keyword evidence="12" id="KW-1185">Reference proteome</keyword>
<dbReference type="GO" id="GO:0006260">
    <property type="term" value="P:DNA replication"/>
    <property type="evidence" value="ECO:0007669"/>
    <property type="project" value="UniProtKB-KW"/>
</dbReference>
<reference evidence="11" key="1">
    <citation type="submission" date="2018-06" db="EMBL/GenBank/DDBJ databases">
        <title>Metagenomic Sequencing for Combined Detection of RNA and DNA Viruses in Respiratory Samples From Pediatric Patients.</title>
        <authorList>
            <person name="van Boheemen S."/>
            <person name="van Rijn-Klink A.L."/>
            <person name="Pappas N."/>
            <person name="Carbo E.C."/>
            <person name="van 't Hof P."/>
            <person name="Vorderman R.H.P."/>
            <person name="Mei H."/>
            <person name="Claas E.C.J."/>
            <person name="Kroes A.C.M."/>
            <person name="de Vries J.J.C."/>
        </authorList>
    </citation>
    <scope>NUCLEOTIDE SEQUENCE [LARGE SCALE GENOMIC DNA]</scope>
</reference>
<dbReference type="InterPro" id="IPR003450">
    <property type="entry name" value="Replication_origin-bd"/>
</dbReference>
<keyword evidence="6" id="KW-0067">ATP-binding</keyword>
<name>A0A482F5Z8_9ALPH</name>
<evidence type="ECO:0000256" key="8">
    <source>
        <dbReference type="ARBA" id="ARBA00025279"/>
    </source>
</evidence>
<protein>
    <recommendedName>
        <fullName evidence="3">Replication origin-binding protein</fullName>
    </recommendedName>
    <alternativeName>
        <fullName evidence="9">OriBP</fullName>
    </alternativeName>
</protein>
<feature type="domain" description="Helicase ATP-binding" evidence="10">
    <location>
        <begin position="57"/>
        <end position="222"/>
    </location>
</feature>
<comment type="similarity">
    <text evidence="2">Belongs to the herpesviridae OriBP family.</text>
</comment>
<dbReference type="RefSeq" id="YP_010794839.1">
    <property type="nucleotide sequence ID" value="NC_075562.1"/>
</dbReference>
<dbReference type="SUPFAM" id="SSF52540">
    <property type="entry name" value="P-loop containing nucleoside triphosphate hydrolases"/>
    <property type="match status" value="1"/>
</dbReference>
<dbReference type="EMBL" id="MH509440">
    <property type="protein sequence ID" value="QBN85128.1"/>
    <property type="molecule type" value="Genomic_DNA"/>
</dbReference>
<sequence length="846" mass="95793">MMATDDEQSSLNTTEYYTSSVSLAKMLYGDDIGFWVESAKPKISVEYQFGPVKFPSPQLTSSRRVTVVRAPMGSGKTTALLKWLEEALDGSDKSVLVISCRRSFTHTLAGRLNDVNLQGFVTYFTSTNYIMVGEPFKRLLVQIESLHRVDENLLNDYDILVLDEVMSTLSQLYSPTMTKLNRVDALLLRLLKTCPNIIAMDATVNTQLVDFLATLRGEKNIHVIINNYATSGFSMRKALILRTLGVDALSAGLGFIQNNEGKLIADSSSINERFKRVDDFDSFFGKLYTRLKNGLNVCIFSSTVIFSEIVAKFCLQFTNNVLVLNSSRPVDEVKNWKSVRVLIYTTVVTVGISFDYKHFHAMFAYVKPMNHGPDMVSVYQSMGRIRELIQNELFIYMDSSGARSEAIFTPMLLNHVVSSNGGWPSNFTQVTNLLCCQFKSKCKPLYQSSRELILYTKFKYKHFFERCTLASICDSINILHTLLEMNRINVCFDGCGQNLTAYNFCKFIKDIRLDAIYNQKVIKQIKVLDTTELVKFNLICENDDISLFINKYLLVSITQESLKNLLCKLSSPIIRSQFINLSILGACLRVPESLESIDVFTGIYNHYTSGVIPAINETGILDIIPISPSLNVKTLWSLFKKCAFLTKKLEWNTDNGGSAHDITPEDISLLLKPNYHNYSQLLLEVVKCNITPIEVLSKKPVLDVSKLLHGNNLNGFISFTDHAVSVFKVLWEDLFGAKLTKSTQTFPGVTRVKNLRKDEIIELLESVNINHYNCKTHKQLYSLLMSNRKLFVGTRYKLRAPKWSKFICFLDVREAIFCESLLNDALSNIPSDAWPQFNGALNFTSL</sequence>
<dbReference type="Proteomes" id="UP000326297">
    <property type="component" value="Segment"/>
</dbReference>
<dbReference type="GO" id="GO:0003688">
    <property type="term" value="F:DNA replication origin binding"/>
    <property type="evidence" value="ECO:0007669"/>
    <property type="project" value="InterPro"/>
</dbReference>
<evidence type="ECO:0000256" key="9">
    <source>
        <dbReference type="ARBA" id="ARBA00031715"/>
    </source>
</evidence>
<evidence type="ECO:0000256" key="2">
    <source>
        <dbReference type="ARBA" id="ARBA00007195"/>
    </source>
</evidence>
<evidence type="ECO:0000256" key="5">
    <source>
        <dbReference type="ARBA" id="ARBA00022741"/>
    </source>
</evidence>
<accession>A0A482F5Z8</accession>